<sequence>MTVQVGDVRRLLAHQDSDAAMVLIQGRVEVRTPAELESPDCRGALHIASRQELVDRAGTAELSERDLSEQAESLDMAVRNLGG</sequence>
<feature type="region of interest" description="Disordered" evidence="1">
    <location>
        <begin position="61"/>
        <end position="83"/>
    </location>
</feature>
<name>A0A1X1VMG0_MYCGO</name>
<evidence type="ECO:0000313" key="3">
    <source>
        <dbReference type="Proteomes" id="UP000193928"/>
    </source>
</evidence>
<accession>A0A1X1VMG0</accession>
<comment type="caution">
    <text evidence="2">The sequence shown here is derived from an EMBL/GenBank/DDBJ whole genome shotgun (WGS) entry which is preliminary data.</text>
</comment>
<reference evidence="2 3" key="1">
    <citation type="submission" date="2016-01" db="EMBL/GenBank/DDBJ databases">
        <title>The new phylogeny of the genus Mycobacterium.</title>
        <authorList>
            <person name="Tarcisio F."/>
            <person name="Conor M."/>
            <person name="Antonella G."/>
            <person name="Elisabetta G."/>
            <person name="Giulia F.S."/>
            <person name="Sara T."/>
            <person name="Anna F."/>
            <person name="Clotilde B."/>
            <person name="Roberto B."/>
            <person name="Veronica D.S."/>
            <person name="Fabio R."/>
            <person name="Monica P."/>
            <person name="Olivier J."/>
            <person name="Enrico T."/>
            <person name="Nicola S."/>
        </authorList>
    </citation>
    <scope>NUCLEOTIDE SEQUENCE [LARGE SCALE GENOMIC DNA]</scope>
    <source>
        <strain evidence="2 3">DSM 44160</strain>
    </source>
</reference>
<protein>
    <submittedName>
        <fullName evidence="2">Pyridine nucleotide-disulfide oxidoreductase</fullName>
    </submittedName>
</protein>
<dbReference type="EMBL" id="LQOY01000227">
    <property type="protein sequence ID" value="ORV70236.1"/>
    <property type="molecule type" value="Genomic_DNA"/>
</dbReference>
<dbReference type="Proteomes" id="UP000193928">
    <property type="component" value="Unassembled WGS sequence"/>
</dbReference>
<dbReference type="RefSeq" id="WP_069432904.1">
    <property type="nucleotide sequence ID" value="NZ_JACKSU010000054.1"/>
</dbReference>
<organism evidence="2 3">
    <name type="scientific">Mycobacterium gordonae</name>
    <dbReference type="NCBI Taxonomy" id="1778"/>
    <lineage>
        <taxon>Bacteria</taxon>
        <taxon>Bacillati</taxon>
        <taxon>Actinomycetota</taxon>
        <taxon>Actinomycetes</taxon>
        <taxon>Mycobacteriales</taxon>
        <taxon>Mycobacteriaceae</taxon>
        <taxon>Mycobacterium</taxon>
    </lineage>
</organism>
<evidence type="ECO:0000256" key="1">
    <source>
        <dbReference type="SAM" id="MobiDB-lite"/>
    </source>
</evidence>
<keyword evidence="3" id="KW-1185">Reference proteome</keyword>
<proteinExistence type="predicted"/>
<evidence type="ECO:0000313" key="2">
    <source>
        <dbReference type="EMBL" id="ORV70236.1"/>
    </source>
</evidence>
<dbReference type="AlphaFoldDB" id="A0A1X1VMG0"/>
<gene>
    <name evidence="2" type="ORF">AWC08_05330</name>
</gene>